<dbReference type="EMBL" id="DSVQ01000010">
    <property type="protein sequence ID" value="HGT38582.1"/>
    <property type="molecule type" value="Genomic_DNA"/>
</dbReference>
<evidence type="ECO:0000256" key="2">
    <source>
        <dbReference type="ARBA" id="ARBA00022527"/>
    </source>
</evidence>
<dbReference type="PROSITE" id="PS00108">
    <property type="entry name" value="PROTEIN_KINASE_ST"/>
    <property type="match status" value="1"/>
</dbReference>
<feature type="compositionally biased region" description="Pro residues" evidence="8">
    <location>
        <begin position="416"/>
        <end position="431"/>
    </location>
</feature>
<dbReference type="SMART" id="SM00220">
    <property type="entry name" value="S_TKc"/>
    <property type="match status" value="1"/>
</dbReference>
<reference evidence="10" key="1">
    <citation type="journal article" date="2020" name="mSystems">
        <title>Genome- and Community-Level Interaction Insights into Carbon Utilization and Element Cycling Functions of Hydrothermarchaeota in Hydrothermal Sediment.</title>
        <authorList>
            <person name="Zhou Z."/>
            <person name="Liu Y."/>
            <person name="Xu W."/>
            <person name="Pan J."/>
            <person name="Luo Z.H."/>
            <person name="Li M."/>
        </authorList>
    </citation>
    <scope>NUCLEOTIDE SEQUENCE [LARGE SCALE GENOMIC DNA]</scope>
    <source>
        <strain evidence="10">SpSt-508</strain>
    </source>
</reference>
<name>A0A7C4LJD6_9PLAN</name>
<proteinExistence type="predicted"/>
<feature type="domain" description="Protein kinase" evidence="9">
    <location>
        <begin position="76"/>
        <end position="348"/>
    </location>
</feature>
<evidence type="ECO:0000313" key="10">
    <source>
        <dbReference type="EMBL" id="HGT38582.1"/>
    </source>
</evidence>
<feature type="compositionally biased region" description="Low complexity" evidence="8">
    <location>
        <begin position="668"/>
        <end position="678"/>
    </location>
</feature>
<dbReference type="PANTHER" id="PTHR43289">
    <property type="entry name" value="MITOGEN-ACTIVATED PROTEIN KINASE KINASE KINASE 20-RELATED"/>
    <property type="match status" value="1"/>
</dbReference>
<dbReference type="SUPFAM" id="SSF51126">
    <property type="entry name" value="Pectin lyase-like"/>
    <property type="match status" value="1"/>
</dbReference>
<evidence type="ECO:0000256" key="8">
    <source>
        <dbReference type="SAM" id="MobiDB-lite"/>
    </source>
</evidence>
<feature type="compositionally biased region" description="Low complexity" evidence="8">
    <location>
        <begin position="479"/>
        <end position="509"/>
    </location>
</feature>
<keyword evidence="2 10" id="KW-0723">Serine/threonine-protein kinase</keyword>
<dbReference type="SUPFAM" id="SSF56112">
    <property type="entry name" value="Protein kinase-like (PK-like)"/>
    <property type="match status" value="1"/>
</dbReference>
<dbReference type="InterPro" id="IPR000719">
    <property type="entry name" value="Prot_kinase_dom"/>
</dbReference>
<feature type="region of interest" description="Disordered" evidence="8">
    <location>
        <begin position="551"/>
        <end position="604"/>
    </location>
</feature>
<dbReference type="GO" id="GO:0005524">
    <property type="term" value="F:ATP binding"/>
    <property type="evidence" value="ECO:0007669"/>
    <property type="project" value="UniProtKB-UniRule"/>
</dbReference>
<comment type="caution">
    <text evidence="10">The sequence shown here is derived from an EMBL/GenBank/DDBJ whole genome shotgun (WGS) entry which is preliminary data.</text>
</comment>
<dbReference type="EC" id="2.7.11.1" evidence="1"/>
<feature type="region of interest" description="Disordered" evidence="8">
    <location>
        <begin position="1121"/>
        <end position="1140"/>
    </location>
</feature>
<dbReference type="Gene3D" id="3.30.200.20">
    <property type="entry name" value="Phosphorylase Kinase, domain 1"/>
    <property type="match status" value="1"/>
</dbReference>
<evidence type="ECO:0000256" key="4">
    <source>
        <dbReference type="ARBA" id="ARBA00022741"/>
    </source>
</evidence>
<protein>
    <recommendedName>
        <fullName evidence="1">non-specific serine/threonine protein kinase</fullName>
        <ecNumber evidence="1">2.7.11.1</ecNumber>
    </recommendedName>
</protein>
<evidence type="ECO:0000256" key="6">
    <source>
        <dbReference type="ARBA" id="ARBA00022840"/>
    </source>
</evidence>
<dbReference type="InterPro" id="IPR008271">
    <property type="entry name" value="Ser/Thr_kinase_AS"/>
</dbReference>
<dbReference type="Gene3D" id="1.10.510.10">
    <property type="entry name" value="Transferase(Phosphotransferase) domain 1"/>
    <property type="match status" value="1"/>
</dbReference>
<feature type="compositionally biased region" description="Low complexity" evidence="8">
    <location>
        <begin position="434"/>
        <end position="444"/>
    </location>
</feature>
<gene>
    <name evidence="10" type="ORF">ENS64_04880</name>
</gene>
<dbReference type="Gene3D" id="2.160.20.10">
    <property type="entry name" value="Single-stranded right-handed beta-helix, Pectin lyase-like"/>
    <property type="match status" value="1"/>
</dbReference>
<keyword evidence="3" id="KW-0808">Transferase</keyword>
<feature type="region of interest" description="Disordered" evidence="8">
    <location>
        <begin position="765"/>
        <end position="793"/>
    </location>
</feature>
<dbReference type="PANTHER" id="PTHR43289:SF6">
    <property type="entry name" value="SERINE_THREONINE-PROTEIN KINASE NEKL-3"/>
    <property type="match status" value="1"/>
</dbReference>
<feature type="compositionally biased region" description="Low complexity" evidence="8">
    <location>
        <begin position="391"/>
        <end position="402"/>
    </location>
</feature>
<dbReference type="InterPro" id="IPR011050">
    <property type="entry name" value="Pectin_lyase_fold/virulence"/>
</dbReference>
<feature type="compositionally biased region" description="Pro residues" evidence="8">
    <location>
        <begin position="445"/>
        <end position="454"/>
    </location>
</feature>
<keyword evidence="4 7" id="KW-0547">Nucleotide-binding</keyword>
<feature type="binding site" evidence="7">
    <location>
        <position position="110"/>
    </location>
    <ligand>
        <name>ATP</name>
        <dbReference type="ChEBI" id="CHEBI:30616"/>
    </ligand>
</feature>
<feature type="compositionally biased region" description="Low complexity" evidence="8">
    <location>
        <begin position="551"/>
        <end position="571"/>
    </location>
</feature>
<feature type="region of interest" description="Disordered" evidence="8">
    <location>
        <begin position="699"/>
        <end position="724"/>
    </location>
</feature>
<feature type="region of interest" description="Disordered" evidence="8">
    <location>
        <begin position="653"/>
        <end position="678"/>
    </location>
</feature>
<feature type="compositionally biased region" description="Polar residues" evidence="8">
    <location>
        <begin position="767"/>
        <end position="781"/>
    </location>
</feature>
<feature type="region of interest" description="Disordered" evidence="8">
    <location>
        <begin position="378"/>
        <end position="531"/>
    </location>
</feature>
<organism evidence="10">
    <name type="scientific">Schlesneria paludicola</name>
    <dbReference type="NCBI Taxonomy" id="360056"/>
    <lineage>
        <taxon>Bacteria</taxon>
        <taxon>Pseudomonadati</taxon>
        <taxon>Planctomycetota</taxon>
        <taxon>Planctomycetia</taxon>
        <taxon>Planctomycetales</taxon>
        <taxon>Planctomycetaceae</taxon>
        <taxon>Schlesneria</taxon>
    </lineage>
</organism>
<evidence type="ECO:0000256" key="1">
    <source>
        <dbReference type="ARBA" id="ARBA00012513"/>
    </source>
</evidence>
<evidence type="ECO:0000256" key="3">
    <source>
        <dbReference type="ARBA" id="ARBA00022679"/>
    </source>
</evidence>
<dbReference type="FunFam" id="1.10.510.10:FF:000021">
    <property type="entry name" value="Serine/threonine protein kinase"/>
    <property type="match status" value="1"/>
</dbReference>
<dbReference type="InterPro" id="IPR012334">
    <property type="entry name" value="Pectin_lyas_fold"/>
</dbReference>
<dbReference type="AlphaFoldDB" id="A0A7C4LJD6"/>
<keyword evidence="5 10" id="KW-0418">Kinase</keyword>
<dbReference type="InterPro" id="IPR017441">
    <property type="entry name" value="Protein_kinase_ATP_BS"/>
</dbReference>
<dbReference type="CDD" id="cd14014">
    <property type="entry name" value="STKc_PknB_like"/>
    <property type="match status" value="1"/>
</dbReference>
<evidence type="ECO:0000256" key="5">
    <source>
        <dbReference type="ARBA" id="ARBA00022777"/>
    </source>
</evidence>
<evidence type="ECO:0000256" key="7">
    <source>
        <dbReference type="PROSITE-ProRule" id="PRU10141"/>
    </source>
</evidence>
<dbReference type="Pfam" id="PF00069">
    <property type="entry name" value="Pkinase"/>
    <property type="match status" value="1"/>
</dbReference>
<keyword evidence="6 7" id="KW-0067">ATP-binding</keyword>
<dbReference type="PROSITE" id="PS50011">
    <property type="entry name" value="PROTEIN_KINASE_DOM"/>
    <property type="match status" value="1"/>
</dbReference>
<evidence type="ECO:0000259" key="9">
    <source>
        <dbReference type="PROSITE" id="PS50011"/>
    </source>
</evidence>
<dbReference type="PROSITE" id="PS00107">
    <property type="entry name" value="PROTEIN_KINASE_ATP"/>
    <property type="match status" value="1"/>
</dbReference>
<dbReference type="GO" id="GO:0004674">
    <property type="term" value="F:protein serine/threonine kinase activity"/>
    <property type="evidence" value="ECO:0007669"/>
    <property type="project" value="UniProtKB-KW"/>
</dbReference>
<sequence>MPSLLSGESFIAVVQKSGLVEADRLQRLVEEFRSQQANDPSADALADYLVAQQVLTPWQAEKLLQGKHKGYFLGKYRLLSLLGRGGMSHVYLGEHVLMRRRCAIKVLPAKRVNDSSYLRRFIREAEAVAKLDHPNIVRAYDIDHQTDRDNEIHFLVMEYVEGTSLQDLVASQGPQPFLDAVDWVRQAAQGLAYAHQMGLVHRDIKPGNLLLDRQGVVKILDLGLARFFDENRADSDALTIQHDERVLGTADYLAPEQALDSHRVDARADIYSLGCTLYFLLSGHPPFTEGTLAQRLMAHQQKEPPPIEGERPDIPAELAQILRRMMAKQPEERYSTAAEVADVLLKWLSANSDEQWRTAHALVFGRAEADSQILSGRSLSPKSGVLHPPSVATADTTVVRAVPNPPSSKVSEGVAPRPPAAPPSIPVPPPAEGAASPPTQSAPSPAIPAKPPAPKLVARPVQPGKTPSGGQRPVAKPVAEPSAAGNSAPPAAAPPASVSAVAARGAPPAFVTAGTMPAASPTMSAESPVVPVETPAIEPELASFFAGLSATPKTAAPPVTSAASTPTTVTAPSPPPSPEASAPTHQPAVSPAAVQDGDTVDEFDPLAVQVPEPTVDFAVQGDILFVEPTGTEPAPTSPTGASAALEMPTVISPASSDTEAPGFPPAEPAAVAGSAGAPGTDFSDAVVAPVIAPVESWASSTVSRARRTAPAKRPPAAQQKRAKGKQFPVKWLALSAVAVAGIALVAGGGYALGLFGPTKPAAKTVQKKSSGAKQSKPTVSQAPAAASEWSQKRVAKVGPSGDFQTITEALQTAKKHFQPVLRSDRFLIQVEAGKYDESLSVVGPDFPENVVVEGAGGTVLAPSKGSDPVLRVRNVEGFEIRGLTIDAGGRPIAVELADRLPRCHLQQLAISGFSQAGIAVRGAVAFSFKDSRLFLRDLRLEGGESAVGLAIERGTGSDGVDTSHVLVERCRFLGPLAAGATVKGADVLDVEFRECIFAKCQVGVKFLEQTGWRECQFVQNTFYQCGYGVFFAEQPPPTQKGLSFRRNLFAETARTEVFIEQGFDYQKLIDSQMLGPIFHNWTDKPKLDPKELPPGELALFYTGRTAVESYGFLSTDPRDQKFLAPSKDSPQGNVSRDLPEDQLWIGAVGP</sequence>
<accession>A0A7C4LJD6</accession>
<dbReference type="InterPro" id="IPR011009">
    <property type="entry name" value="Kinase-like_dom_sf"/>
</dbReference>